<dbReference type="PANTHER" id="PTHR10032:SF271">
    <property type="entry name" value="RH12261P-RELATED"/>
    <property type="match status" value="1"/>
</dbReference>
<keyword evidence="3" id="KW-0677">Repeat</keyword>
<evidence type="ECO:0000313" key="9">
    <source>
        <dbReference type="Proteomes" id="UP000095287"/>
    </source>
</evidence>
<dbReference type="FunFam" id="3.30.160.60:FF:000246">
    <property type="entry name" value="Transcription factor Ovo-like 2"/>
    <property type="match status" value="1"/>
</dbReference>
<evidence type="ECO:0000256" key="3">
    <source>
        <dbReference type="ARBA" id="ARBA00022737"/>
    </source>
</evidence>
<dbReference type="GO" id="GO:0009913">
    <property type="term" value="P:epidermal cell differentiation"/>
    <property type="evidence" value="ECO:0007669"/>
    <property type="project" value="TreeGrafter"/>
</dbReference>
<dbReference type="GO" id="GO:0005634">
    <property type="term" value="C:nucleus"/>
    <property type="evidence" value="ECO:0007669"/>
    <property type="project" value="UniProtKB-SubCell"/>
</dbReference>
<feature type="domain" description="C2H2-type" evidence="8">
    <location>
        <begin position="267"/>
        <end position="292"/>
    </location>
</feature>
<dbReference type="GO" id="GO:0000978">
    <property type="term" value="F:RNA polymerase II cis-regulatory region sequence-specific DNA binding"/>
    <property type="evidence" value="ECO:0007669"/>
    <property type="project" value="TreeGrafter"/>
</dbReference>
<dbReference type="InterPro" id="IPR027756">
    <property type="entry name" value="Ovo-like"/>
</dbReference>
<dbReference type="PANTHER" id="PTHR10032">
    <property type="entry name" value="ZINC FINGER PROTEIN WITH KRAB AND SCAN DOMAINS"/>
    <property type="match status" value="1"/>
</dbReference>
<evidence type="ECO:0000256" key="2">
    <source>
        <dbReference type="ARBA" id="ARBA00022723"/>
    </source>
</evidence>
<evidence type="ECO:0000259" key="8">
    <source>
        <dbReference type="PROSITE" id="PS50157"/>
    </source>
</evidence>
<keyword evidence="5" id="KW-0862">Zinc</keyword>
<name>A0A1I7XZK9_9BILA</name>
<protein>
    <submittedName>
        <fullName evidence="10">C2H2-type domain-containing protein</fullName>
    </submittedName>
</protein>
<dbReference type="GO" id="GO:0000981">
    <property type="term" value="F:DNA-binding transcription factor activity, RNA polymerase II-specific"/>
    <property type="evidence" value="ECO:0007669"/>
    <property type="project" value="TreeGrafter"/>
</dbReference>
<proteinExistence type="predicted"/>
<dbReference type="GO" id="GO:0008270">
    <property type="term" value="F:zinc ion binding"/>
    <property type="evidence" value="ECO:0007669"/>
    <property type="project" value="UniProtKB-KW"/>
</dbReference>
<dbReference type="WBParaSite" id="L893_g11083.t1">
    <property type="protein sequence ID" value="L893_g11083.t1"/>
    <property type="gene ID" value="L893_g11083"/>
</dbReference>
<feature type="domain" description="C2H2-type" evidence="8">
    <location>
        <begin position="239"/>
        <end position="266"/>
    </location>
</feature>
<dbReference type="SUPFAM" id="SSF57667">
    <property type="entry name" value="beta-beta-alpha zinc fingers"/>
    <property type="match status" value="1"/>
</dbReference>
<dbReference type="Gene3D" id="3.30.160.60">
    <property type="entry name" value="Classic Zinc Finger"/>
    <property type="match status" value="1"/>
</dbReference>
<dbReference type="SMART" id="SM00355">
    <property type="entry name" value="ZnF_C2H2"/>
    <property type="match status" value="2"/>
</dbReference>
<dbReference type="PROSITE" id="PS50157">
    <property type="entry name" value="ZINC_FINGER_C2H2_2"/>
    <property type="match status" value="2"/>
</dbReference>
<keyword evidence="6" id="KW-0539">Nucleus</keyword>
<dbReference type="InterPro" id="IPR013087">
    <property type="entry name" value="Znf_C2H2_type"/>
</dbReference>
<evidence type="ECO:0000256" key="4">
    <source>
        <dbReference type="ARBA" id="ARBA00022771"/>
    </source>
</evidence>
<keyword evidence="4 7" id="KW-0863">Zinc-finger</keyword>
<accession>A0A1I7XZK9</accession>
<evidence type="ECO:0000313" key="10">
    <source>
        <dbReference type="WBParaSite" id="L893_g11083.t1"/>
    </source>
</evidence>
<evidence type="ECO:0000256" key="1">
    <source>
        <dbReference type="ARBA" id="ARBA00004123"/>
    </source>
</evidence>
<reference evidence="10" key="1">
    <citation type="submission" date="2016-11" db="UniProtKB">
        <authorList>
            <consortium name="WormBaseParasite"/>
        </authorList>
    </citation>
    <scope>IDENTIFICATION</scope>
</reference>
<dbReference type="PROSITE" id="PS00028">
    <property type="entry name" value="ZINC_FINGER_C2H2_1"/>
    <property type="match status" value="2"/>
</dbReference>
<sequence>MAIDHPVPRVLGTVYVPRVDSSTLQSLFSALSATVPVSQRRHSIISAQLTLAAKGPNRYNCRATRPVSEEAATRRSEPALLSSRSTATRSVVYRTCSMAAPPLWQLAAMQGFASIPFVYSPLLMPPLPYPSSALAAAAMSSAAAVKAEEKTKMERRDSDSEKMPLKKSDSFLVDKLLPEIAKSNSTILPTASLPLFPLPPNSLEYVNGGYGLKNPLLQSNTNPPDVDTTPSPASEPGLLSCRTCGKKFHLQRLLNRHVKCHSEIKRYLCTFCGKGFNDTFDLKRHTRTHTGECLSDLMCLDCRRRFTDFCV</sequence>
<evidence type="ECO:0000256" key="7">
    <source>
        <dbReference type="PROSITE-ProRule" id="PRU00042"/>
    </source>
</evidence>
<dbReference type="AlphaFoldDB" id="A0A1I7XZK9"/>
<keyword evidence="2" id="KW-0479">Metal-binding</keyword>
<evidence type="ECO:0000256" key="5">
    <source>
        <dbReference type="ARBA" id="ARBA00022833"/>
    </source>
</evidence>
<keyword evidence="9" id="KW-1185">Reference proteome</keyword>
<dbReference type="InterPro" id="IPR036236">
    <property type="entry name" value="Znf_C2H2_sf"/>
</dbReference>
<comment type="subcellular location">
    <subcellularLocation>
        <location evidence="1">Nucleus</location>
    </subcellularLocation>
</comment>
<organism evidence="9 10">
    <name type="scientific">Steinernema glaseri</name>
    <dbReference type="NCBI Taxonomy" id="37863"/>
    <lineage>
        <taxon>Eukaryota</taxon>
        <taxon>Metazoa</taxon>
        <taxon>Ecdysozoa</taxon>
        <taxon>Nematoda</taxon>
        <taxon>Chromadorea</taxon>
        <taxon>Rhabditida</taxon>
        <taxon>Tylenchina</taxon>
        <taxon>Panagrolaimomorpha</taxon>
        <taxon>Strongyloidoidea</taxon>
        <taxon>Steinernematidae</taxon>
        <taxon>Steinernema</taxon>
    </lineage>
</organism>
<dbReference type="Proteomes" id="UP000095287">
    <property type="component" value="Unplaced"/>
</dbReference>
<evidence type="ECO:0000256" key="6">
    <source>
        <dbReference type="ARBA" id="ARBA00023242"/>
    </source>
</evidence>